<feature type="region of interest" description="Disordered" evidence="7">
    <location>
        <begin position="1"/>
        <end position="47"/>
    </location>
</feature>
<keyword evidence="10" id="KW-1185">Reference proteome</keyword>
<evidence type="ECO:0000256" key="4">
    <source>
        <dbReference type="ARBA" id="ARBA00022679"/>
    </source>
</evidence>
<comment type="catalytic activity">
    <reaction evidence="1">
        <text>S-ubiquitinyl-[E2 ubiquitin-conjugating enzyme]-L-cysteine + [acceptor protein]-L-lysine = [E2 ubiquitin-conjugating enzyme]-L-cysteine + N(6)-ubiquitinyl-[acceptor protein]-L-lysine.</text>
        <dbReference type="EC" id="2.3.2.26"/>
    </reaction>
</comment>
<dbReference type="EC" id="2.3.2.26" evidence="3"/>
<dbReference type="InterPro" id="IPR050409">
    <property type="entry name" value="E3_ubiq-protein_ligase"/>
</dbReference>
<dbReference type="SMART" id="SM00119">
    <property type="entry name" value="HECTc"/>
    <property type="match status" value="1"/>
</dbReference>
<evidence type="ECO:0000313" key="9">
    <source>
        <dbReference type="EMBL" id="KAL3816210.1"/>
    </source>
</evidence>
<gene>
    <name evidence="9" type="ORF">ACHAXA_001266</name>
</gene>
<reference evidence="9 10" key="1">
    <citation type="submission" date="2024-10" db="EMBL/GenBank/DDBJ databases">
        <title>Updated reference genomes for cyclostephanoid diatoms.</title>
        <authorList>
            <person name="Roberts W.R."/>
            <person name="Alverson A.J."/>
        </authorList>
    </citation>
    <scope>NUCLEOTIDE SEQUENCE [LARGE SCALE GENOMIC DNA]</scope>
    <source>
        <strain evidence="9 10">AJA228-03</strain>
    </source>
</reference>
<dbReference type="PROSITE" id="PS50237">
    <property type="entry name" value="HECT"/>
    <property type="match status" value="1"/>
</dbReference>
<dbReference type="CDD" id="cd00078">
    <property type="entry name" value="HECTc"/>
    <property type="match status" value="1"/>
</dbReference>
<organism evidence="9 10">
    <name type="scientific">Cyclostephanos tholiformis</name>
    <dbReference type="NCBI Taxonomy" id="382380"/>
    <lineage>
        <taxon>Eukaryota</taxon>
        <taxon>Sar</taxon>
        <taxon>Stramenopiles</taxon>
        <taxon>Ochrophyta</taxon>
        <taxon>Bacillariophyta</taxon>
        <taxon>Coscinodiscophyceae</taxon>
        <taxon>Thalassiosirophycidae</taxon>
        <taxon>Stephanodiscales</taxon>
        <taxon>Stephanodiscaceae</taxon>
        <taxon>Cyclostephanos</taxon>
    </lineage>
</organism>
<evidence type="ECO:0000259" key="8">
    <source>
        <dbReference type="PROSITE" id="PS50237"/>
    </source>
</evidence>
<keyword evidence="5 6" id="KW-0833">Ubl conjugation pathway</keyword>
<name>A0ABD3RVH3_9STRA</name>
<proteinExistence type="predicted"/>
<comment type="pathway">
    <text evidence="2">Protein modification; protein ubiquitination.</text>
</comment>
<dbReference type="InterPro" id="IPR035983">
    <property type="entry name" value="Hect_E3_ubiquitin_ligase"/>
</dbReference>
<dbReference type="EMBL" id="JALLPB020000160">
    <property type="protein sequence ID" value="KAL3816210.1"/>
    <property type="molecule type" value="Genomic_DNA"/>
</dbReference>
<comment type="caution">
    <text evidence="9">The sequence shown here is derived from an EMBL/GenBank/DDBJ whole genome shotgun (WGS) entry which is preliminary data.</text>
</comment>
<dbReference type="Gene3D" id="3.30.2160.10">
    <property type="entry name" value="Hect, E3 ligase catalytic domain"/>
    <property type="match status" value="1"/>
</dbReference>
<dbReference type="AlphaFoldDB" id="A0ABD3RVH3"/>
<feature type="region of interest" description="Disordered" evidence="7">
    <location>
        <begin position="127"/>
        <end position="163"/>
    </location>
</feature>
<dbReference type="Pfam" id="PF00632">
    <property type="entry name" value="HECT"/>
    <property type="match status" value="1"/>
</dbReference>
<dbReference type="GO" id="GO:0061630">
    <property type="term" value="F:ubiquitin protein ligase activity"/>
    <property type="evidence" value="ECO:0007669"/>
    <property type="project" value="UniProtKB-EC"/>
</dbReference>
<dbReference type="PANTHER" id="PTHR11254:SF440">
    <property type="entry name" value="E3 UBIQUITIN-PROTEIN LIGASE NEDD-4"/>
    <property type="match status" value="1"/>
</dbReference>
<protein>
    <recommendedName>
        <fullName evidence="3">HECT-type E3 ubiquitin transferase</fullName>
        <ecNumber evidence="3">2.3.2.26</ecNumber>
    </recommendedName>
</protein>
<evidence type="ECO:0000256" key="6">
    <source>
        <dbReference type="PROSITE-ProRule" id="PRU00104"/>
    </source>
</evidence>
<dbReference type="FunFam" id="3.30.2160.10:FF:000002">
    <property type="entry name" value="Putative Ubiquitin-protein ligase E3C"/>
    <property type="match status" value="1"/>
</dbReference>
<evidence type="ECO:0000313" key="10">
    <source>
        <dbReference type="Proteomes" id="UP001530377"/>
    </source>
</evidence>
<dbReference type="Gene3D" id="3.30.2410.10">
    <property type="entry name" value="Hect, E3 ligase catalytic domain"/>
    <property type="match status" value="1"/>
</dbReference>
<keyword evidence="4" id="KW-0808">Transferase</keyword>
<dbReference type="Gene3D" id="3.90.1750.10">
    <property type="entry name" value="Hect, E3 ligase catalytic domains"/>
    <property type="match status" value="1"/>
</dbReference>
<evidence type="ECO:0000256" key="3">
    <source>
        <dbReference type="ARBA" id="ARBA00012485"/>
    </source>
</evidence>
<evidence type="ECO:0000256" key="2">
    <source>
        <dbReference type="ARBA" id="ARBA00004906"/>
    </source>
</evidence>
<accession>A0ABD3RVH3</accession>
<evidence type="ECO:0000256" key="1">
    <source>
        <dbReference type="ARBA" id="ARBA00000885"/>
    </source>
</evidence>
<sequence length="648" mass="73973">MRTTVPSEAAGHHDPENVNDDDADGTTRDPNLVIGEDSTGSETESDEKLDNLQRALRDYMAMNPGKTVKFVPNQGGVVLPNSELLLGNTQDDPSVLTLETYQSDIVSVSTMETRISSDRRTRLVAIDEQPSVSSSEHEEPMHNTLPASTAPSPPSLPHHRMENNPYRGEFAEVKLGHEEAGWTRCITKDFKFRWKRLKNEDGDMDKIERFDADRSAYVLKLEYLDDNDKLRKGRCSLVNAEHGVVEKWVKSINGTDLVSHSDIVNAQMMNLDDKVRWFQDTCIKLGEDWNRGYMRINVRREFLLEDSIEAVMGLSRKELHKVWRFEFIGEADIDAGGVARKWFEHVTKRVFDPAMGLWKPYGSNQMCLEINPASELCQMDHLIYFRFLGRVMGKAIFDRLLVKGHMVKHLYKHILGWPVMLNDLKDIDEEYYDSLKILQSMGADVECAHIDFTQTEDYFGERKQIELIPDGANVSVTEENLPEYIEACLKFRLLGRYEAQLSELLLGFYDVIPEPLLTIFDFQELELLMCGLPEIDMDDWMKNTDYSSSIPDFGPKHKLCRWFWEVVSEYDVELKARLLEFVTGTSSVPVGGFSCLQGTNIPGAEGGRYRTFTICCIPLSMSIYPRSEDLEEKLKIAITMAASSFSDE</sequence>
<evidence type="ECO:0000256" key="7">
    <source>
        <dbReference type="SAM" id="MobiDB-lite"/>
    </source>
</evidence>
<dbReference type="SUPFAM" id="SSF56204">
    <property type="entry name" value="Hect, E3 ligase catalytic domain"/>
    <property type="match status" value="1"/>
</dbReference>
<dbReference type="InterPro" id="IPR000569">
    <property type="entry name" value="HECT_dom"/>
</dbReference>
<feature type="domain" description="HECT" evidence="8">
    <location>
        <begin position="315"/>
        <end position="648"/>
    </location>
</feature>
<feature type="active site" description="Glycyl thioester intermediate" evidence="6">
    <location>
        <position position="615"/>
    </location>
</feature>
<dbReference type="PANTHER" id="PTHR11254">
    <property type="entry name" value="HECT DOMAIN UBIQUITIN-PROTEIN LIGASE"/>
    <property type="match status" value="1"/>
</dbReference>
<dbReference type="Proteomes" id="UP001530377">
    <property type="component" value="Unassembled WGS sequence"/>
</dbReference>
<evidence type="ECO:0000256" key="5">
    <source>
        <dbReference type="ARBA" id="ARBA00022786"/>
    </source>
</evidence>